<dbReference type="SUPFAM" id="SSF56300">
    <property type="entry name" value="Metallo-dependent phosphatases"/>
    <property type="match status" value="1"/>
</dbReference>
<comment type="subunit">
    <text evidence="2 7">Heterodimer of SbcC and SbcD.</text>
</comment>
<dbReference type="CDD" id="cd00840">
    <property type="entry name" value="MPP_Mre11_N"/>
    <property type="match status" value="1"/>
</dbReference>
<dbReference type="InterPro" id="IPR026843">
    <property type="entry name" value="SbcD_C"/>
</dbReference>
<comment type="caution">
    <text evidence="10">The sequence shown here is derived from an EMBL/GenBank/DDBJ whole genome shotgun (WGS) entry which is preliminary data.</text>
</comment>
<comment type="function">
    <text evidence="7">SbcCD cleaves DNA hairpin structures. These structures can inhibit DNA replication and are intermediates in certain DNA recombination reactions. The complex acts as a 3'-&gt;5' double strand exonuclease that can open hairpins. It also has a 5' single-strand endonuclease activity.</text>
</comment>
<keyword evidence="7" id="KW-0233">DNA recombination</keyword>
<dbReference type="Pfam" id="PF00149">
    <property type="entry name" value="Metallophos"/>
    <property type="match status" value="1"/>
</dbReference>
<evidence type="ECO:0000256" key="6">
    <source>
        <dbReference type="ARBA" id="ARBA00022839"/>
    </source>
</evidence>
<proteinExistence type="inferred from homology"/>
<keyword evidence="7" id="KW-0235">DNA replication</keyword>
<dbReference type="PANTHER" id="PTHR30337:SF0">
    <property type="entry name" value="NUCLEASE SBCCD SUBUNIT D"/>
    <property type="match status" value="1"/>
</dbReference>
<keyword evidence="4 7" id="KW-0540">Nuclease</keyword>
<evidence type="ECO:0000256" key="3">
    <source>
        <dbReference type="ARBA" id="ARBA00013365"/>
    </source>
</evidence>
<dbReference type="PANTHER" id="PTHR30337">
    <property type="entry name" value="COMPONENT OF ATP-DEPENDENT DSDNA EXONUCLEASE"/>
    <property type="match status" value="1"/>
</dbReference>
<reference evidence="11" key="1">
    <citation type="submission" date="2017-04" db="EMBL/GenBank/DDBJ databases">
        <title>Function of individual gut microbiota members based on whole genome sequencing of pure cultures obtained from chicken caecum.</title>
        <authorList>
            <person name="Medvecky M."/>
            <person name="Cejkova D."/>
            <person name="Polansky O."/>
            <person name="Karasova D."/>
            <person name="Kubasova T."/>
            <person name="Cizek A."/>
            <person name="Rychlik I."/>
        </authorList>
    </citation>
    <scope>NUCLEOTIDE SEQUENCE [LARGE SCALE GENOMIC DNA]</scope>
    <source>
        <strain evidence="11">An144</strain>
    </source>
</reference>
<evidence type="ECO:0000259" key="9">
    <source>
        <dbReference type="Pfam" id="PF12320"/>
    </source>
</evidence>
<protein>
    <recommendedName>
        <fullName evidence="3 7">Nuclease SbcCD subunit D</fullName>
    </recommendedName>
</protein>
<dbReference type="RefSeq" id="WP_087214379.1">
    <property type="nucleotide sequence ID" value="NZ_JBECZK010000010.1"/>
</dbReference>
<dbReference type="InterPro" id="IPR050535">
    <property type="entry name" value="DNA_Repair-Maintenance_Comp"/>
</dbReference>
<keyword evidence="7" id="KW-0255">Endonuclease</keyword>
<sequence length="388" mass="44532">MDVKLLHTADWHLGKKLHGFDMLPDQSYILEQILQLAKEEKVDAIMITGDIYDRAIASNEAIQLGNQTFRKWNIDEQFPLLMISGNHDSATRLATGKEWFAANHFHLNTTIKESLTPITLGDCQFYLLPYVELIEARFFVENEGLVEEAPNSLSQVLQIIIQEMQKTFDPSKKHIFIGHLFVAGSLRQESETPLEIGGLQSVASDLFDVFDYAAFGHLHSATANLKGKVRYSGSPLKYSVGEYRDPKGVRVINTDLLADDFEQATRFVPLQPLREVYHLEASFEDLLYQRGKLKEYANDYLSVSLSNEEVIMQLMNQLRPLYPYLLNVTRKERQRLESATKRIPLSKINQPEALIQDFFVRLYEEPLTEQQQNWIKDAMNQVSGKDES</sequence>
<accession>A0A1Y4QZ43</accession>
<evidence type="ECO:0000256" key="2">
    <source>
        <dbReference type="ARBA" id="ARBA00011322"/>
    </source>
</evidence>
<dbReference type="NCBIfam" id="TIGR00619">
    <property type="entry name" value="sbcd"/>
    <property type="match status" value="1"/>
</dbReference>
<organism evidence="10 11">
    <name type="scientific">Enterococcus cecorum</name>
    <dbReference type="NCBI Taxonomy" id="44008"/>
    <lineage>
        <taxon>Bacteria</taxon>
        <taxon>Bacillati</taxon>
        <taxon>Bacillota</taxon>
        <taxon>Bacilli</taxon>
        <taxon>Lactobacillales</taxon>
        <taxon>Enterococcaceae</taxon>
        <taxon>Enterococcus</taxon>
    </lineage>
</organism>
<dbReference type="InterPro" id="IPR004593">
    <property type="entry name" value="SbcD"/>
</dbReference>
<dbReference type="EMBL" id="NFLC01000008">
    <property type="protein sequence ID" value="OUQ10605.1"/>
    <property type="molecule type" value="Genomic_DNA"/>
</dbReference>
<name>A0A1Y4QZ43_9ENTE</name>
<dbReference type="AlphaFoldDB" id="A0A1Y4QZ43"/>
<dbReference type="Proteomes" id="UP000196074">
    <property type="component" value="Unassembled WGS sequence"/>
</dbReference>
<dbReference type="GO" id="GO:0008408">
    <property type="term" value="F:3'-5' exonuclease activity"/>
    <property type="evidence" value="ECO:0007669"/>
    <property type="project" value="InterPro"/>
</dbReference>
<gene>
    <name evidence="7" type="primary">sbcD</name>
    <name evidence="10" type="ORF">B5E88_05185</name>
</gene>
<comment type="similarity">
    <text evidence="1 7">Belongs to the SbcD family.</text>
</comment>
<feature type="domain" description="Nuclease SbcCD subunit D C-terminal" evidence="9">
    <location>
        <begin position="273"/>
        <end position="359"/>
    </location>
</feature>
<dbReference type="GO" id="GO:0006260">
    <property type="term" value="P:DNA replication"/>
    <property type="evidence" value="ECO:0007669"/>
    <property type="project" value="UniProtKB-KW"/>
</dbReference>
<dbReference type="GO" id="GO:0006310">
    <property type="term" value="P:DNA recombination"/>
    <property type="evidence" value="ECO:0007669"/>
    <property type="project" value="UniProtKB-KW"/>
</dbReference>
<evidence type="ECO:0000313" key="11">
    <source>
        <dbReference type="Proteomes" id="UP000196074"/>
    </source>
</evidence>
<dbReference type="InterPro" id="IPR004843">
    <property type="entry name" value="Calcineurin-like_PHP"/>
</dbReference>
<evidence type="ECO:0000256" key="1">
    <source>
        <dbReference type="ARBA" id="ARBA00010555"/>
    </source>
</evidence>
<keyword evidence="5 7" id="KW-0378">Hydrolase</keyword>
<evidence type="ECO:0000256" key="7">
    <source>
        <dbReference type="RuleBase" id="RU363069"/>
    </source>
</evidence>
<dbReference type="Pfam" id="PF12320">
    <property type="entry name" value="SbcD_C"/>
    <property type="match status" value="1"/>
</dbReference>
<feature type="domain" description="Calcineurin-like phosphoesterase" evidence="8">
    <location>
        <begin position="4"/>
        <end position="220"/>
    </location>
</feature>
<dbReference type="GO" id="GO:0004519">
    <property type="term" value="F:endonuclease activity"/>
    <property type="evidence" value="ECO:0007669"/>
    <property type="project" value="UniProtKB-KW"/>
</dbReference>
<evidence type="ECO:0000259" key="8">
    <source>
        <dbReference type="Pfam" id="PF00149"/>
    </source>
</evidence>
<dbReference type="InterPro" id="IPR029052">
    <property type="entry name" value="Metallo-depent_PP-like"/>
</dbReference>
<evidence type="ECO:0000256" key="4">
    <source>
        <dbReference type="ARBA" id="ARBA00022722"/>
    </source>
</evidence>
<dbReference type="InterPro" id="IPR041796">
    <property type="entry name" value="Mre11_N"/>
</dbReference>
<evidence type="ECO:0000313" key="10">
    <source>
        <dbReference type="EMBL" id="OUQ10605.1"/>
    </source>
</evidence>
<dbReference type="Gene3D" id="3.60.21.10">
    <property type="match status" value="1"/>
</dbReference>
<keyword evidence="6 7" id="KW-0269">Exonuclease</keyword>
<evidence type="ECO:0000256" key="5">
    <source>
        <dbReference type="ARBA" id="ARBA00022801"/>
    </source>
</evidence>